<keyword evidence="2" id="KW-0560">Oxidoreductase</keyword>
<accession>A0A9P8XVN5</accession>
<sequence>MAEPEASHYPILQRACETVTATVATDPHLSSKEAHVDVHGWSEQCSNVGRYMNRSPISDRQDPAEGCLGCLTMASPTMKAVIFHAHGPSSVLTLSDSVPKPTPGPEDVLIKLEYAGVNFVDTYVRNGLYPTPLPCTTGREGAGVIEAIGASVPAEQYGLVVGDKVAVFSPGSMAEYMVAPAKGVLKLPPGVSTREGAAIMLQGLTAWTLCRDAHEVKPGETVLVQAAAGGTGGLLVQMCKALGATVIGTCSSEEKAAIAKGHGADHVVNYKTHDVEDEVNRITGGKGCHAVFSGVGKDTLAKDIAMTRRKGTFVTFGNSSGAIAGVKPLDLSKRNIKMVRPTLANYITEREEFELRSGELLALVKEGKVKIHFGKEYSLEGVAQAQDDLVSGQTVGKLIVKI</sequence>
<dbReference type="AlphaFoldDB" id="A0A9P8XVN5"/>
<dbReference type="InterPro" id="IPR047618">
    <property type="entry name" value="QOR-like"/>
</dbReference>
<dbReference type="Gene3D" id="3.40.50.720">
    <property type="entry name" value="NAD(P)-binding Rossmann-like Domain"/>
    <property type="match status" value="1"/>
</dbReference>
<dbReference type="Pfam" id="PF00107">
    <property type="entry name" value="ADH_zinc_N"/>
    <property type="match status" value="1"/>
</dbReference>
<dbReference type="GO" id="GO:0035925">
    <property type="term" value="F:mRNA 3'-UTR AU-rich region binding"/>
    <property type="evidence" value="ECO:0007669"/>
    <property type="project" value="TreeGrafter"/>
</dbReference>
<dbReference type="PANTHER" id="PTHR48106">
    <property type="entry name" value="QUINONE OXIDOREDUCTASE PIG3-RELATED"/>
    <property type="match status" value="1"/>
</dbReference>
<feature type="domain" description="Enoyl reductase (ER)" evidence="5">
    <location>
        <begin position="87"/>
        <end position="400"/>
    </location>
</feature>
<dbReference type="GO" id="GO:0070402">
    <property type="term" value="F:NADPH binding"/>
    <property type="evidence" value="ECO:0007669"/>
    <property type="project" value="TreeGrafter"/>
</dbReference>
<evidence type="ECO:0000256" key="2">
    <source>
        <dbReference type="ARBA" id="ARBA00023002"/>
    </source>
</evidence>
<dbReference type="PANTHER" id="PTHR48106:SF13">
    <property type="entry name" value="QUINONE OXIDOREDUCTASE-RELATED"/>
    <property type="match status" value="1"/>
</dbReference>
<organism evidence="6 7">
    <name type="scientific">Microdochium trichocladiopsis</name>
    <dbReference type="NCBI Taxonomy" id="1682393"/>
    <lineage>
        <taxon>Eukaryota</taxon>
        <taxon>Fungi</taxon>
        <taxon>Dikarya</taxon>
        <taxon>Ascomycota</taxon>
        <taxon>Pezizomycotina</taxon>
        <taxon>Sordariomycetes</taxon>
        <taxon>Xylariomycetidae</taxon>
        <taxon>Xylariales</taxon>
        <taxon>Microdochiaceae</taxon>
        <taxon>Microdochium</taxon>
    </lineage>
</organism>
<dbReference type="RefSeq" id="XP_046006998.1">
    <property type="nucleotide sequence ID" value="XM_046162726.1"/>
</dbReference>
<dbReference type="InterPro" id="IPR002364">
    <property type="entry name" value="Quin_OxRdtase/zeta-crystal_CS"/>
</dbReference>
<dbReference type="GO" id="GO:0005829">
    <property type="term" value="C:cytosol"/>
    <property type="evidence" value="ECO:0007669"/>
    <property type="project" value="TreeGrafter"/>
</dbReference>
<dbReference type="Proteomes" id="UP000756346">
    <property type="component" value="Unassembled WGS sequence"/>
</dbReference>
<dbReference type="GeneID" id="70192272"/>
<dbReference type="FunFam" id="3.40.50.720:FF:000053">
    <property type="entry name" value="Quinone oxidoreductase 1"/>
    <property type="match status" value="1"/>
</dbReference>
<dbReference type="SUPFAM" id="SSF50129">
    <property type="entry name" value="GroES-like"/>
    <property type="match status" value="1"/>
</dbReference>
<dbReference type="InterPro" id="IPR011032">
    <property type="entry name" value="GroES-like_sf"/>
</dbReference>
<gene>
    <name evidence="6" type="ORF">B0I36DRAFT_434782</name>
</gene>
<dbReference type="GO" id="GO:0008270">
    <property type="term" value="F:zinc ion binding"/>
    <property type="evidence" value="ECO:0007669"/>
    <property type="project" value="InterPro"/>
</dbReference>
<evidence type="ECO:0000256" key="4">
    <source>
        <dbReference type="ARBA" id="ARBA00070796"/>
    </source>
</evidence>
<evidence type="ECO:0000256" key="3">
    <source>
        <dbReference type="ARBA" id="ARBA00043088"/>
    </source>
</evidence>
<evidence type="ECO:0000313" key="6">
    <source>
        <dbReference type="EMBL" id="KAH7020797.1"/>
    </source>
</evidence>
<dbReference type="SUPFAM" id="SSF51735">
    <property type="entry name" value="NAD(P)-binding Rossmann-fold domains"/>
    <property type="match status" value="1"/>
</dbReference>
<proteinExistence type="predicted"/>
<dbReference type="GO" id="GO:0003960">
    <property type="term" value="F:quinone reductase (NADPH) activity"/>
    <property type="evidence" value="ECO:0007669"/>
    <property type="project" value="InterPro"/>
</dbReference>
<reference evidence="6" key="1">
    <citation type="journal article" date="2021" name="Nat. Commun.">
        <title>Genetic determinants of endophytism in the Arabidopsis root mycobiome.</title>
        <authorList>
            <person name="Mesny F."/>
            <person name="Miyauchi S."/>
            <person name="Thiergart T."/>
            <person name="Pickel B."/>
            <person name="Atanasova L."/>
            <person name="Karlsson M."/>
            <person name="Huettel B."/>
            <person name="Barry K.W."/>
            <person name="Haridas S."/>
            <person name="Chen C."/>
            <person name="Bauer D."/>
            <person name="Andreopoulos W."/>
            <person name="Pangilinan J."/>
            <person name="LaButti K."/>
            <person name="Riley R."/>
            <person name="Lipzen A."/>
            <person name="Clum A."/>
            <person name="Drula E."/>
            <person name="Henrissat B."/>
            <person name="Kohler A."/>
            <person name="Grigoriev I.V."/>
            <person name="Martin F.M."/>
            <person name="Hacquard S."/>
        </authorList>
    </citation>
    <scope>NUCLEOTIDE SEQUENCE</scope>
    <source>
        <strain evidence="6">MPI-CAGE-CH-0230</strain>
    </source>
</reference>
<dbReference type="SMART" id="SM00829">
    <property type="entry name" value="PKS_ER"/>
    <property type="match status" value="1"/>
</dbReference>
<dbReference type="Pfam" id="PF08240">
    <property type="entry name" value="ADH_N"/>
    <property type="match status" value="1"/>
</dbReference>
<dbReference type="InterPro" id="IPR020843">
    <property type="entry name" value="ER"/>
</dbReference>
<evidence type="ECO:0000313" key="7">
    <source>
        <dbReference type="Proteomes" id="UP000756346"/>
    </source>
</evidence>
<dbReference type="Gene3D" id="3.90.180.10">
    <property type="entry name" value="Medium-chain alcohol dehydrogenases, catalytic domain"/>
    <property type="match status" value="1"/>
</dbReference>
<name>A0A9P8XVN5_9PEZI</name>
<dbReference type="InterPro" id="IPR013154">
    <property type="entry name" value="ADH-like_N"/>
</dbReference>
<dbReference type="EMBL" id="JAGTJQ010000010">
    <property type="protein sequence ID" value="KAH7020797.1"/>
    <property type="molecule type" value="Genomic_DNA"/>
</dbReference>
<comment type="caution">
    <text evidence="6">The sequence shown here is derived from an EMBL/GenBank/DDBJ whole genome shotgun (WGS) entry which is preliminary data.</text>
</comment>
<dbReference type="OrthoDB" id="48317at2759"/>
<keyword evidence="1" id="KW-0521">NADP</keyword>
<evidence type="ECO:0000259" key="5">
    <source>
        <dbReference type="SMART" id="SM00829"/>
    </source>
</evidence>
<dbReference type="PROSITE" id="PS01162">
    <property type="entry name" value="QOR_ZETA_CRYSTAL"/>
    <property type="match status" value="1"/>
</dbReference>
<dbReference type="CDD" id="cd05286">
    <property type="entry name" value="QOR2"/>
    <property type="match status" value="1"/>
</dbReference>
<dbReference type="InterPro" id="IPR036291">
    <property type="entry name" value="NAD(P)-bd_dom_sf"/>
</dbReference>
<dbReference type="InterPro" id="IPR013149">
    <property type="entry name" value="ADH-like_C"/>
</dbReference>
<protein>
    <recommendedName>
        <fullName evidence="4">Probable quinone oxidoreductase</fullName>
    </recommendedName>
    <alternativeName>
        <fullName evidence="3">NADPH:quinone reductase</fullName>
    </alternativeName>
</protein>
<keyword evidence="7" id="KW-1185">Reference proteome</keyword>
<evidence type="ECO:0000256" key="1">
    <source>
        <dbReference type="ARBA" id="ARBA00022857"/>
    </source>
</evidence>